<name>A0AAP8MZ05_9VIBR</name>
<reference evidence="3" key="1">
    <citation type="submission" date="2016-07" db="EMBL/GenBank/DDBJ databases">
        <title>Nontailed viruses are major unrecognized killers of bacteria in the ocean.</title>
        <authorList>
            <person name="Kauffman K."/>
            <person name="Hussain F."/>
            <person name="Yang J."/>
            <person name="Arevalo P."/>
            <person name="Brown J."/>
            <person name="Cutler M."/>
            <person name="Kelly L."/>
            <person name="Polz M.F."/>
        </authorList>
    </citation>
    <scope>NUCLEOTIDE SEQUENCE [LARGE SCALE GENOMIC DNA]</scope>
    <source>
        <strain evidence="3">10N.222.49.A5</strain>
    </source>
</reference>
<evidence type="ECO:0000313" key="3">
    <source>
        <dbReference type="Proteomes" id="UP000235611"/>
    </source>
</evidence>
<feature type="transmembrane region" description="Helical" evidence="1">
    <location>
        <begin position="115"/>
        <end position="134"/>
    </location>
</feature>
<comment type="caution">
    <text evidence="2">The sequence shown here is derived from an EMBL/GenBank/DDBJ whole genome shotgun (WGS) entry which is preliminary data.</text>
</comment>
<gene>
    <name evidence="2" type="ORF">BCS93_04580</name>
</gene>
<proteinExistence type="predicted"/>
<evidence type="ECO:0000256" key="1">
    <source>
        <dbReference type="SAM" id="Phobius"/>
    </source>
</evidence>
<dbReference type="RefSeq" id="WP_102477404.1">
    <property type="nucleotide sequence ID" value="NZ_MDBO01000036.1"/>
</dbReference>
<feature type="transmembrane region" description="Helical" evidence="1">
    <location>
        <begin position="146"/>
        <end position="167"/>
    </location>
</feature>
<accession>A0AAP8MZ05</accession>
<sequence length="282" mass="31792">MSQDAYEQQQNQLPPAFYGGMLIMMLMTGGLILAYWLGFRLFAWIATKAKMGATGTVALISTNYLLTTAILYKEGFQVIQPLINHFIGWKFDMWIRFDTIAGQWDRYTQTGMTHVLWGTALAIAALLGAIGYYHNLKKYEGSDPKLFSKLLLIPTLAFTALVPIAYIDKVGALWTNQHMVVFKLEGVHMDDWSTIWDHDGGWVSATITDEAGNIISEPDDEVRLSRFVGWESKSGNHTVTIECDVCKTKVTTVRAVPMPKKFTEEVEAQYEKRAPIIRLIAL</sequence>
<keyword evidence="1" id="KW-0472">Membrane</keyword>
<evidence type="ECO:0000313" key="2">
    <source>
        <dbReference type="EMBL" id="PMP14069.1"/>
    </source>
</evidence>
<keyword evidence="1" id="KW-1133">Transmembrane helix</keyword>
<keyword evidence="1" id="KW-0812">Transmembrane</keyword>
<feature type="transmembrane region" description="Helical" evidence="1">
    <location>
        <begin position="16"/>
        <end position="39"/>
    </location>
</feature>
<organism evidence="2 3">
    <name type="scientific">Vibrio breoganii</name>
    <dbReference type="NCBI Taxonomy" id="553239"/>
    <lineage>
        <taxon>Bacteria</taxon>
        <taxon>Pseudomonadati</taxon>
        <taxon>Pseudomonadota</taxon>
        <taxon>Gammaproteobacteria</taxon>
        <taxon>Vibrionales</taxon>
        <taxon>Vibrionaceae</taxon>
        <taxon>Vibrio</taxon>
    </lineage>
</organism>
<dbReference type="EMBL" id="MDBO01000036">
    <property type="protein sequence ID" value="PMP14069.1"/>
    <property type="molecule type" value="Genomic_DNA"/>
</dbReference>
<dbReference type="AlphaFoldDB" id="A0AAP8MZ05"/>
<protein>
    <submittedName>
        <fullName evidence="2">Uncharacterized protein</fullName>
    </submittedName>
</protein>
<dbReference type="Proteomes" id="UP000235611">
    <property type="component" value="Unassembled WGS sequence"/>
</dbReference>